<dbReference type="Proteomes" id="UP001159405">
    <property type="component" value="Unassembled WGS sequence"/>
</dbReference>
<feature type="non-terminal residue" evidence="1">
    <location>
        <position position="138"/>
    </location>
</feature>
<name>A0ABN8RS30_9CNID</name>
<protein>
    <submittedName>
        <fullName evidence="1">Uncharacterized protein</fullName>
    </submittedName>
</protein>
<proteinExistence type="predicted"/>
<reference evidence="1 2" key="1">
    <citation type="submission" date="2022-05" db="EMBL/GenBank/DDBJ databases">
        <authorList>
            <consortium name="Genoscope - CEA"/>
            <person name="William W."/>
        </authorList>
    </citation>
    <scope>NUCLEOTIDE SEQUENCE [LARGE SCALE GENOMIC DNA]</scope>
</reference>
<comment type="caution">
    <text evidence="1">The sequence shown here is derived from an EMBL/GenBank/DDBJ whole genome shotgun (WGS) entry which is preliminary data.</text>
</comment>
<keyword evidence="2" id="KW-1185">Reference proteome</keyword>
<organism evidence="1 2">
    <name type="scientific">Porites lobata</name>
    <dbReference type="NCBI Taxonomy" id="104759"/>
    <lineage>
        <taxon>Eukaryota</taxon>
        <taxon>Metazoa</taxon>
        <taxon>Cnidaria</taxon>
        <taxon>Anthozoa</taxon>
        <taxon>Hexacorallia</taxon>
        <taxon>Scleractinia</taxon>
        <taxon>Fungiina</taxon>
        <taxon>Poritidae</taxon>
        <taxon>Porites</taxon>
    </lineage>
</organism>
<sequence length="138" mass="15982">MTSLYFKCSPYLVASGVFAWANLNDMVLNTSKTKSILITTQQKFHRLNDHSLDVMINGKLIEQVQHAKLQYLLLLLIAILNSRLSLLRRIKPFLNHHCALRFFNSCIHNLFIYCSSAWGNCSNYLLSRLLLLRKRAAR</sequence>
<dbReference type="EMBL" id="CALNXK010000318">
    <property type="protein sequence ID" value="CAH3182281.1"/>
    <property type="molecule type" value="Genomic_DNA"/>
</dbReference>
<evidence type="ECO:0000313" key="1">
    <source>
        <dbReference type="EMBL" id="CAH3182281.1"/>
    </source>
</evidence>
<evidence type="ECO:0000313" key="2">
    <source>
        <dbReference type="Proteomes" id="UP001159405"/>
    </source>
</evidence>
<accession>A0ABN8RS30</accession>
<gene>
    <name evidence="1" type="ORF">PLOB_00026520</name>
</gene>